<protein>
    <submittedName>
        <fullName evidence="1">Uncharacterized protein</fullName>
    </submittedName>
</protein>
<feature type="non-terminal residue" evidence="1">
    <location>
        <position position="116"/>
    </location>
</feature>
<evidence type="ECO:0000313" key="2">
    <source>
        <dbReference type="Proteomes" id="UP000749010"/>
    </source>
</evidence>
<gene>
    <name evidence="1" type="ORF">E4Q23_21065</name>
</gene>
<dbReference type="EMBL" id="SPMY01000097">
    <property type="protein sequence ID" value="NMQ30026.1"/>
    <property type="molecule type" value="Genomic_DNA"/>
</dbReference>
<organism evidence="1 2">
    <name type="scientific">Candidatus Accumulibacter phosphatis</name>
    <dbReference type="NCBI Taxonomy" id="327160"/>
    <lineage>
        <taxon>Bacteria</taxon>
        <taxon>Pseudomonadati</taxon>
        <taxon>Pseudomonadota</taxon>
        <taxon>Betaproteobacteria</taxon>
        <taxon>Candidatus Accumulibacter</taxon>
    </lineage>
</organism>
<proteinExistence type="predicted"/>
<name>A0ABX1U0H6_9PROT</name>
<sequence length="116" mass="12757">MPTGVACRPSLRGYEVRLPEIAADLNRGSLGDAWWVSFGEQKRVSSGERQGAYQEYRCVYGEDVETGLRFLFNAMSAKEEAGNRLQGIPSAIQLDNGPVGKSAVFRRVMECLGVEV</sequence>
<accession>A0ABX1U0H6</accession>
<keyword evidence="2" id="KW-1185">Reference proteome</keyword>
<comment type="caution">
    <text evidence="1">The sequence shown here is derived from an EMBL/GenBank/DDBJ whole genome shotgun (WGS) entry which is preliminary data.</text>
</comment>
<reference evidence="1 2" key="1">
    <citation type="submission" date="2019-03" db="EMBL/GenBank/DDBJ databases">
        <title>Metabolic reconstructions from genomes of highly enriched 'Candidatus Accumulibacter' and 'Candidatus Competibacter' bioreactor populations.</title>
        <authorList>
            <person name="Annavajhala M.K."/>
            <person name="Welles L."/>
            <person name="Abbas B."/>
            <person name="Sorokin D."/>
            <person name="Park H."/>
            <person name="Van Loosdrecht M."/>
            <person name="Chandran K."/>
        </authorList>
    </citation>
    <scope>NUCLEOTIDE SEQUENCE [LARGE SCALE GENOMIC DNA]</scope>
    <source>
        <strain evidence="1 2">SBR_S</strain>
    </source>
</reference>
<dbReference type="Proteomes" id="UP000749010">
    <property type="component" value="Unassembled WGS sequence"/>
</dbReference>
<evidence type="ECO:0000313" key="1">
    <source>
        <dbReference type="EMBL" id="NMQ30026.1"/>
    </source>
</evidence>